<evidence type="ECO:0000256" key="10">
    <source>
        <dbReference type="SAM" id="MobiDB-lite"/>
    </source>
</evidence>
<dbReference type="InterPro" id="IPR003960">
    <property type="entry name" value="ATPase_AAA_CS"/>
</dbReference>
<evidence type="ECO:0000256" key="2">
    <source>
        <dbReference type="ARBA" id="ARBA00006914"/>
    </source>
</evidence>
<evidence type="ECO:0000256" key="1">
    <source>
        <dbReference type="ARBA" id="ARBA00004647"/>
    </source>
</evidence>
<evidence type="ECO:0000259" key="11">
    <source>
        <dbReference type="SMART" id="SM00382"/>
    </source>
</evidence>
<dbReference type="GO" id="GO:0008568">
    <property type="term" value="F:microtubule severing ATPase activity"/>
    <property type="evidence" value="ECO:0007669"/>
    <property type="project" value="InterPro"/>
</dbReference>
<feature type="non-terminal residue" evidence="12">
    <location>
        <position position="1"/>
    </location>
</feature>
<evidence type="ECO:0000256" key="9">
    <source>
        <dbReference type="RuleBase" id="RU003651"/>
    </source>
</evidence>
<dbReference type="GO" id="GO:0008017">
    <property type="term" value="F:microtubule binding"/>
    <property type="evidence" value="ECO:0007669"/>
    <property type="project" value="InterPro"/>
</dbReference>
<comment type="caution">
    <text evidence="12">The sequence shown here is derived from an EMBL/GenBank/DDBJ whole genome shotgun (WGS) entry which is preliminary data.</text>
</comment>
<sequence>MGVVVSLAVDLSGCWKRAGFQGLQMPAIPMCLLGKGLGGNQVWDAQLLILREGFSKKMNLAEICDNAKKGREYALLGNYDSSMVYYQGVIQQIQRHCQSIRDPTLKGKWQQEVGETHYFTVIGISAVAILICWQKEAKLREVRQELLEEFEQVKSIVNTLESFKIDKPTDIPVSYQDEHFRDPIVWPPPVPAEHRVPPQIKRPNREVKPLRRELPGLQRGPVGRAQPISKNEKPASSRERESKGKGKDDKGKKIPQDGGGDSEIQKFDGTGYDKDLVEALERDIVSRNLSIHWDDIADLEEAKKLLREAVVLPLWMPDFFKGIRRPWKGVLMVGPPGTGKTMLAKAVATECGTTFFNVSSSTLTSKYRGESEKLVRLLFEMAKFYAPTTIFIDEIDSICSRRGTVDEHEASRRVKSELLVQMDGVGGALENDDPSRMVMVLAATNFPWDIDEALRRRLEKRIYIPLPTAKGRVELLKINLREVELDPDISLEEIAEKIEGYSGADITNVCRDASLMAMRRRINGLSPEEIRALSKEELQMPVTKGDFDLALKKISKSVSAADLEKYEKWMSEFGSA</sequence>
<dbReference type="SUPFAM" id="SSF52540">
    <property type="entry name" value="P-loop containing nucleoside triphosphate hydrolases"/>
    <property type="match status" value="1"/>
</dbReference>
<dbReference type="CDD" id="cd19522">
    <property type="entry name" value="RecA-like_KTNA1"/>
    <property type="match status" value="1"/>
</dbReference>
<dbReference type="PANTHER" id="PTHR23074:SF65">
    <property type="entry name" value="KATANIN P60 ATPASE-CONTAINING SUBUNIT A-LIKE 1"/>
    <property type="match status" value="1"/>
</dbReference>
<dbReference type="GO" id="GO:0016887">
    <property type="term" value="F:ATP hydrolysis activity"/>
    <property type="evidence" value="ECO:0007669"/>
    <property type="project" value="InterPro"/>
</dbReference>
<dbReference type="Proteomes" id="UP000018936">
    <property type="component" value="Unassembled WGS sequence"/>
</dbReference>
<feature type="domain" description="AAA+ ATPase" evidence="11">
    <location>
        <begin position="326"/>
        <end position="468"/>
    </location>
</feature>
<evidence type="ECO:0000256" key="6">
    <source>
        <dbReference type="ARBA" id="ARBA00022840"/>
    </source>
</evidence>
<dbReference type="GO" id="GO:0000922">
    <property type="term" value="C:spindle pole"/>
    <property type="evidence" value="ECO:0007669"/>
    <property type="project" value="UniProtKB-SubCell"/>
</dbReference>
<dbReference type="InterPro" id="IPR003593">
    <property type="entry name" value="AAA+_ATPase"/>
</dbReference>
<dbReference type="FunFam" id="1.10.8.60:FF:000025">
    <property type="entry name" value="Katanin p60 ATPase-containing subunit A1"/>
    <property type="match status" value="1"/>
</dbReference>
<dbReference type="FunFam" id="1.20.58.80:FF:000003">
    <property type="entry name" value="Katanin p60 ATPase-containing subunit A1"/>
    <property type="match status" value="1"/>
</dbReference>
<evidence type="ECO:0000256" key="5">
    <source>
        <dbReference type="ARBA" id="ARBA00022741"/>
    </source>
</evidence>
<keyword evidence="3" id="KW-0963">Cytoplasm</keyword>
<evidence type="ECO:0000256" key="8">
    <source>
        <dbReference type="ARBA" id="ARBA00023235"/>
    </source>
</evidence>
<dbReference type="InterPro" id="IPR015415">
    <property type="entry name" value="Spast_Vps4_C"/>
</dbReference>
<evidence type="ECO:0000256" key="7">
    <source>
        <dbReference type="ARBA" id="ARBA00023212"/>
    </source>
</evidence>
<keyword evidence="13" id="KW-1185">Reference proteome</keyword>
<dbReference type="PANTHER" id="PTHR23074">
    <property type="entry name" value="AAA DOMAIN-CONTAINING"/>
    <property type="match status" value="1"/>
</dbReference>
<dbReference type="EMBL" id="AZIM01000258">
    <property type="protein sequence ID" value="ETE72185.1"/>
    <property type="molecule type" value="Genomic_DNA"/>
</dbReference>
<evidence type="ECO:0000256" key="4">
    <source>
        <dbReference type="ARBA" id="ARBA00022701"/>
    </source>
</evidence>
<dbReference type="SMART" id="SM00382">
    <property type="entry name" value="AAA"/>
    <property type="match status" value="1"/>
</dbReference>
<dbReference type="Pfam" id="PF17862">
    <property type="entry name" value="AAA_lid_3"/>
    <property type="match status" value="1"/>
</dbReference>
<dbReference type="Pfam" id="PF09336">
    <property type="entry name" value="Vps4_C"/>
    <property type="match status" value="1"/>
</dbReference>
<dbReference type="CDD" id="cd21748">
    <property type="entry name" value="Kp60-NTD"/>
    <property type="match status" value="1"/>
</dbReference>
<dbReference type="HAMAP" id="MF_03024">
    <property type="entry name" value="Katanin_p60_AL1"/>
    <property type="match status" value="1"/>
</dbReference>
<comment type="subcellular location">
    <subcellularLocation>
        <location evidence="1">Cytoplasm</location>
        <location evidence="1">Cytoskeleton</location>
        <location evidence="1">Spindle pole</location>
    </subcellularLocation>
</comment>
<feature type="compositionally biased region" description="Basic and acidic residues" evidence="10">
    <location>
        <begin position="203"/>
        <end position="214"/>
    </location>
</feature>
<dbReference type="InterPro" id="IPR041569">
    <property type="entry name" value="AAA_lid_3"/>
</dbReference>
<evidence type="ECO:0000256" key="3">
    <source>
        <dbReference type="ARBA" id="ARBA00022490"/>
    </source>
</evidence>
<dbReference type="InterPro" id="IPR048611">
    <property type="entry name" value="KATNA1_MIT"/>
</dbReference>
<dbReference type="Gene3D" id="3.40.50.300">
    <property type="entry name" value="P-loop containing nucleotide triphosphate hydrolases"/>
    <property type="match status" value="1"/>
</dbReference>
<dbReference type="Gene3D" id="1.20.58.80">
    <property type="entry name" value="Phosphotransferase system, lactose/cellobiose-type IIA subunit"/>
    <property type="match status" value="1"/>
</dbReference>
<dbReference type="AlphaFoldDB" id="V8PCW7"/>
<feature type="compositionally biased region" description="Basic and acidic residues" evidence="10">
    <location>
        <begin position="230"/>
        <end position="255"/>
    </location>
</feature>
<dbReference type="InterPro" id="IPR028596">
    <property type="entry name" value="KATNA1"/>
</dbReference>
<dbReference type="PROSITE" id="PS00674">
    <property type="entry name" value="AAA"/>
    <property type="match status" value="1"/>
</dbReference>
<dbReference type="InterPro" id="IPR003959">
    <property type="entry name" value="ATPase_AAA_core"/>
</dbReference>
<dbReference type="Pfam" id="PF21126">
    <property type="entry name" value="KATNA1_MIT"/>
    <property type="match status" value="1"/>
</dbReference>
<dbReference type="FunFam" id="3.40.50.300:FF:000159">
    <property type="entry name" value="Katanin p60 ATPase-containing subunit A1"/>
    <property type="match status" value="1"/>
</dbReference>
<dbReference type="Pfam" id="PF00004">
    <property type="entry name" value="AAA"/>
    <property type="match status" value="1"/>
</dbReference>
<dbReference type="GO" id="GO:0005874">
    <property type="term" value="C:microtubule"/>
    <property type="evidence" value="ECO:0007669"/>
    <property type="project" value="UniProtKB-KW"/>
</dbReference>
<gene>
    <name evidence="12" type="primary">KATNAL1</name>
    <name evidence="12" type="ORF">L345_01989</name>
</gene>
<feature type="region of interest" description="Disordered" evidence="10">
    <location>
        <begin position="186"/>
        <end position="268"/>
    </location>
</feature>
<dbReference type="Gene3D" id="1.10.8.60">
    <property type="match status" value="1"/>
</dbReference>
<keyword evidence="8" id="KW-0413">Isomerase</keyword>
<keyword evidence="5 9" id="KW-0547">Nucleotide-binding</keyword>
<dbReference type="HAMAP" id="MF_03023">
    <property type="entry name" value="Katanin_p60_A1"/>
    <property type="match status" value="1"/>
</dbReference>
<dbReference type="GO" id="GO:0051013">
    <property type="term" value="P:microtubule severing"/>
    <property type="evidence" value="ECO:0007669"/>
    <property type="project" value="InterPro"/>
</dbReference>
<keyword evidence="6 9" id="KW-0067">ATP-binding</keyword>
<dbReference type="InterPro" id="IPR028594">
    <property type="entry name" value="Katnal1_chordates"/>
</dbReference>
<keyword evidence="4" id="KW-0493">Microtubule</keyword>
<keyword evidence="7" id="KW-0206">Cytoskeleton</keyword>
<protein>
    <submittedName>
        <fullName evidence="12">Katanin p60 ATPase-containing subunit A-like 1</fullName>
    </submittedName>
</protein>
<comment type="similarity">
    <text evidence="2 9">Belongs to the AAA ATPase family.</text>
</comment>
<evidence type="ECO:0000313" key="13">
    <source>
        <dbReference type="Proteomes" id="UP000018936"/>
    </source>
</evidence>
<reference evidence="12 13" key="1">
    <citation type="journal article" date="2013" name="Proc. Natl. Acad. Sci. U.S.A.">
        <title>The king cobra genome reveals dynamic gene evolution and adaptation in the snake venom system.</title>
        <authorList>
            <person name="Vonk F.J."/>
            <person name="Casewell N.R."/>
            <person name="Henkel C.V."/>
            <person name="Heimberg A.M."/>
            <person name="Jansen H.J."/>
            <person name="McCleary R.J."/>
            <person name="Kerkkamp H.M."/>
            <person name="Vos R.A."/>
            <person name="Guerreiro I."/>
            <person name="Calvete J.J."/>
            <person name="Wuster W."/>
            <person name="Woods A.E."/>
            <person name="Logan J.M."/>
            <person name="Harrison R.A."/>
            <person name="Castoe T.A."/>
            <person name="de Koning A.P."/>
            <person name="Pollock D.D."/>
            <person name="Yandell M."/>
            <person name="Calderon D."/>
            <person name="Renjifo C."/>
            <person name="Currier R.B."/>
            <person name="Salgado D."/>
            <person name="Pla D."/>
            <person name="Sanz L."/>
            <person name="Hyder A.S."/>
            <person name="Ribeiro J.M."/>
            <person name="Arntzen J.W."/>
            <person name="van den Thillart G.E."/>
            <person name="Boetzer M."/>
            <person name="Pirovano W."/>
            <person name="Dirks R.P."/>
            <person name="Spaink H.P."/>
            <person name="Duboule D."/>
            <person name="McGlinn E."/>
            <person name="Kini R.M."/>
            <person name="Richardson M.K."/>
        </authorList>
    </citation>
    <scope>NUCLEOTIDE SEQUENCE</scope>
    <source>
        <tissue evidence="12">Blood</tissue>
    </source>
</reference>
<dbReference type="GO" id="GO:0005524">
    <property type="term" value="F:ATP binding"/>
    <property type="evidence" value="ECO:0007669"/>
    <property type="project" value="UniProtKB-KW"/>
</dbReference>
<dbReference type="OrthoDB" id="5334845at2759"/>
<dbReference type="InterPro" id="IPR050304">
    <property type="entry name" value="MT-severing_AAA_ATPase"/>
</dbReference>
<name>V8PCW7_OPHHA</name>
<dbReference type="InterPro" id="IPR048612">
    <property type="entry name" value="KTNA1_AAA_dom"/>
</dbReference>
<dbReference type="InterPro" id="IPR027417">
    <property type="entry name" value="P-loop_NTPase"/>
</dbReference>
<proteinExistence type="inferred from homology"/>
<evidence type="ECO:0000313" key="12">
    <source>
        <dbReference type="EMBL" id="ETE72185.1"/>
    </source>
</evidence>
<accession>V8PCW7</accession>
<organism evidence="12 13">
    <name type="scientific">Ophiophagus hannah</name>
    <name type="common">King cobra</name>
    <name type="synonym">Naja hannah</name>
    <dbReference type="NCBI Taxonomy" id="8665"/>
    <lineage>
        <taxon>Eukaryota</taxon>
        <taxon>Metazoa</taxon>
        <taxon>Chordata</taxon>
        <taxon>Craniata</taxon>
        <taxon>Vertebrata</taxon>
        <taxon>Euteleostomi</taxon>
        <taxon>Lepidosauria</taxon>
        <taxon>Squamata</taxon>
        <taxon>Bifurcata</taxon>
        <taxon>Unidentata</taxon>
        <taxon>Episquamata</taxon>
        <taxon>Toxicofera</taxon>
        <taxon>Serpentes</taxon>
        <taxon>Colubroidea</taxon>
        <taxon>Elapidae</taxon>
        <taxon>Elapinae</taxon>
        <taxon>Ophiophagus</taxon>
    </lineage>
</organism>